<dbReference type="Pfam" id="PF22352">
    <property type="entry name" value="K319L-like_PKD"/>
    <property type="match status" value="1"/>
</dbReference>
<organism evidence="2 3">
    <name type="scientific">Larkinella insperata</name>
    <dbReference type="NCBI Taxonomy" id="332158"/>
    <lineage>
        <taxon>Bacteria</taxon>
        <taxon>Pseudomonadati</taxon>
        <taxon>Bacteroidota</taxon>
        <taxon>Cytophagia</taxon>
        <taxon>Cytophagales</taxon>
        <taxon>Spirosomataceae</taxon>
        <taxon>Larkinella</taxon>
    </lineage>
</organism>
<dbReference type="EMBL" id="JBHTLP010000019">
    <property type="protein sequence ID" value="MFD1143789.1"/>
    <property type="molecule type" value="Genomic_DNA"/>
</dbReference>
<dbReference type="RefSeq" id="WP_265993665.1">
    <property type="nucleotide sequence ID" value="NZ_CP110973.1"/>
</dbReference>
<name>A0ABW3QL38_9BACT</name>
<reference evidence="3" key="1">
    <citation type="journal article" date="2019" name="Int. J. Syst. Evol. Microbiol.">
        <title>The Global Catalogue of Microorganisms (GCM) 10K type strain sequencing project: providing services to taxonomists for standard genome sequencing and annotation.</title>
        <authorList>
            <consortium name="The Broad Institute Genomics Platform"/>
            <consortium name="The Broad Institute Genome Sequencing Center for Infectious Disease"/>
            <person name="Wu L."/>
            <person name="Ma J."/>
        </authorList>
    </citation>
    <scope>NUCLEOTIDE SEQUENCE [LARGE SCALE GENOMIC DNA]</scope>
    <source>
        <strain evidence="3">CCUG 55608</strain>
    </source>
</reference>
<dbReference type="CDD" id="cd00146">
    <property type="entry name" value="PKD"/>
    <property type="match status" value="1"/>
</dbReference>
<dbReference type="InterPro" id="IPR035986">
    <property type="entry name" value="PKD_dom_sf"/>
</dbReference>
<evidence type="ECO:0000313" key="2">
    <source>
        <dbReference type="EMBL" id="MFD1143789.1"/>
    </source>
</evidence>
<accession>A0ABW3QL38</accession>
<comment type="caution">
    <text evidence="2">The sequence shown here is derived from an EMBL/GenBank/DDBJ whole genome shotgun (WGS) entry which is preliminary data.</text>
</comment>
<evidence type="ECO:0000313" key="3">
    <source>
        <dbReference type="Proteomes" id="UP001597116"/>
    </source>
</evidence>
<feature type="domain" description="PKD/Chitinase" evidence="1">
    <location>
        <begin position="57"/>
        <end position="146"/>
    </location>
</feature>
<evidence type="ECO:0000259" key="1">
    <source>
        <dbReference type="SMART" id="SM00089"/>
    </source>
</evidence>
<dbReference type="SMART" id="SM00089">
    <property type="entry name" value="PKD"/>
    <property type="match status" value="1"/>
</dbReference>
<sequence length="511" mass="54082">MRNQVPAATLVASKPMWVNGSFAKRAVAILLAATTLLVTSCKKDEVDPTPDQTGTLTANAGADQQVQVGETVKLDGSASADSKGTPLTFQWTVAAKPAKSTAAISSANTAKPTFVPDEVGDYELELTVSNANGTSKDKVKIAATVAQPIVLDQSIKVKTVLTDRVANPDLPDYIVTKSIAVSHELTINPGVVIAFERDTRLDINDGGGLIIAKGTAEKRIRFIGAEKSKGYWSGIMIYSGSNANVLEYIDVMHTGSRSLISATKAGMALFGGGKAQIALKNSLFSENDGYGLLVQEGGILREFAANTFTKHTEAGILLDPANVHKLDQASVFTGENGRNVIEIRGYYLRDGNDVTWGGFKDKTPYRLVGDFAVESGLTLSPGVTIESDRDVMIMINSKGYLIAKGTTTEKVTFTGSDRTSASWKGMMIYSNNSRNVIENAEISNGGSQVIVSGKKANLALFGNGYLSIKNTNIAKSGGYGIYASYGATLNADASTANTFTANAQGNVQLEK</sequence>
<dbReference type="InterPro" id="IPR022409">
    <property type="entry name" value="PKD/Chitinase_dom"/>
</dbReference>
<dbReference type="Proteomes" id="UP001597116">
    <property type="component" value="Unassembled WGS sequence"/>
</dbReference>
<gene>
    <name evidence="2" type="ORF">ACFQ4C_21855</name>
</gene>
<dbReference type="InterPro" id="IPR013783">
    <property type="entry name" value="Ig-like_fold"/>
</dbReference>
<dbReference type="SUPFAM" id="SSF49299">
    <property type="entry name" value="PKD domain"/>
    <property type="match status" value="1"/>
</dbReference>
<protein>
    <submittedName>
        <fullName evidence="2">PKD domain-containing protein</fullName>
    </submittedName>
</protein>
<proteinExistence type="predicted"/>
<keyword evidence="3" id="KW-1185">Reference proteome</keyword>
<dbReference type="Gene3D" id="2.60.40.10">
    <property type="entry name" value="Immunoglobulins"/>
    <property type="match status" value="1"/>
</dbReference>